<keyword evidence="2" id="KW-1185">Reference proteome</keyword>
<dbReference type="RefSeq" id="WP_330805801.1">
    <property type="nucleotide sequence ID" value="NZ_JAZBJO010000001.1"/>
</dbReference>
<evidence type="ECO:0000313" key="1">
    <source>
        <dbReference type="EMBL" id="MEE4590402.1"/>
    </source>
</evidence>
<dbReference type="EMBL" id="JAZBJO010000001">
    <property type="protein sequence ID" value="MEE4590402.1"/>
    <property type="molecule type" value="Genomic_DNA"/>
</dbReference>
<reference evidence="1 2" key="1">
    <citation type="submission" date="2023-11" db="EMBL/GenBank/DDBJ databases">
        <title>30 novel species of actinomycetes from the DSMZ collection.</title>
        <authorList>
            <person name="Nouioui I."/>
        </authorList>
    </citation>
    <scope>NUCLEOTIDE SEQUENCE [LARGE SCALE GENOMIC DNA]</scope>
    <source>
        <strain evidence="1 2">DSM 41524</strain>
    </source>
</reference>
<protein>
    <recommendedName>
        <fullName evidence="3">DNA primase/polymerase bifunctional N-terminal domain-containing protein</fullName>
    </recommendedName>
</protein>
<organism evidence="1 2">
    <name type="scientific">Streptomyces asiaticus subsp. ignotus</name>
    <dbReference type="NCBI Taxonomy" id="3098222"/>
    <lineage>
        <taxon>Bacteria</taxon>
        <taxon>Bacillati</taxon>
        <taxon>Actinomycetota</taxon>
        <taxon>Actinomycetes</taxon>
        <taxon>Kitasatosporales</taxon>
        <taxon>Streptomycetaceae</taxon>
        <taxon>Streptomyces</taxon>
        <taxon>Streptomyces violaceusniger group</taxon>
    </lineage>
</organism>
<accession>A0ABU7PMU9</accession>
<gene>
    <name evidence="1" type="ORF">V2J94_00560</name>
</gene>
<evidence type="ECO:0008006" key="3">
    <source>
        <dbReference type="Google" id="ProtNLM"/>
    </source>
</evidence>
<sequence length="180" mass="19072">MIPLPRSAAATAGTIGPTSVKCPEMTYAFAGALTGLVRGRFGRRGFRAVSGRHRLQLPPRLRTDRAYDAVGIAERHGPGVMALLPRAGCVLTGAGCWWWIVPPHSDVGVDWPAPAVYAVGAMVTGPPGRRTGPMGSLEPDVVHWPGDGEPYTHPLLLHIAVCAAAGVSPAWPCDDRLRRS</sequence>
<proteinExistence type="predicted"/>
<comment type="caution">
    <text evidence="1">The sequence shown here is derived from an EMBL/GenBank/DDBJ whole genome shotgun (WGS) entry which is preliminary data.</text>
</comment>
<evidence type="ECO:0000313" key="2">
    <source>
        <dbReference type="Proteomes" id="UP001354709"/>
    </source>
</evidence>
<name>A0ABU7PMU9_9ACTN</name>
<dbReference type="Proteomes" id="UP001354709">
    <property type="component" value="Unassembled WGS sequence"/>
</dbReference>